<name>A0ABT1TWU8_9GAMM</name>
<evidence type="ECO:0000313" key="1">
    <source>
        <dbReference type="EMBL" id="MCQ8119263.1"/>
    </source>
</evidence>
<comment type="caution">
    <text evidence="1">The sequence shown here is derived from an EMBL/GenBank/DDBJ whole genome shotgun (WGS) entry which is preliminary data.</text>
</comment>
<proteinExistence type="predicted"/>
<keyword evidence="2" id="KW-1185">Reference proteome</keyword>
<dbReference type="EMBL" id="JANIBL010000063">
    <property type="protein sequence ID" value="MCQ8119263.1"/>
    <property type="molecule type" value="Genomic_DNA"/>
</dbReference>
<gene>
    <name evidence="1" type="ORF">NP589_17650</name>
</gene>
<reference evidence="1 2" key="1">
    <citation type="submission" date="2022-07" db="EMBL/GenBank/DDBJ databases">
        <title>Methylomonas rivi sp. nov., Methylomonas rosea sp. nov., Methylomonas aureus sp. nov. and Methylomonas subterranea sp. nov., four novel methanotrophs isolated from a freshwater creek and the deep terrestrial subsurface.</title>
        <authorList>
            <person name="Abin C."/>
            <person name="Sankaranarayanan K."/>
            <person name="Garner C."/>
            <person name="Sindelar R."/>
            <person name="Kotary K."/>
            <person name="Garner R."/>
            <person name="Barclay S."/>
            <person name="Lawson P."/>
            <person name="Krumholz L."/>
        </authorList>
    </citation>
    <scope>NUCLEOTIDE SEQUENCE [LARGE SCALE GENOMIC DNA]</scope>
    <source>
        <strain evidence="1 2">WSC-7</strain>
    </source>
</reference>
<protein>
    <submittedName>
        <fullName evidence="1">Uncharacterized protein</fullName>
    </submittedName>
</protein>
<dbReference type="Proteomes" id="UP001524570">
    <property type="component" value="Unassembled WGS sequence"/>
</dbReference>
<sequence length="54" mass="5972">MKQHGGVQALLMGLTQYFQFYNEDQRQDCGKTLSGDASIRSLAEELGQRHSAGV</sequence>
<dbReference type="RefSeq" id="WP_256608151.1">
    <property type="nucleotide sequence ID" value="NZ_JANIBL010000063.1"/>
</dbReference>
<accession>A0ABT1TWU8</accession>
<evidence type="ECO:0000313" key="2">
    <source>
        <dbReference type="Proteomes" id="UP001524570"/>
    </source>
</evidence>
<organism evidence="1 2">
    <name type="scientific">Methylomonas rosea</name>
    <dbReference type="NCBI Taxonomy" id="2952227"/>
    <lineage>
        <taxon>Bacteria</taxon>
        <taxon>Pseudomonadati</taxon>
        <taxon>Pseudomonadota</taxon>
        <taxon>Gammaproteobacteria</taxon>
        <taxon>Methylococcales</taxon>
        <taxon>Methylococcaceae</taxon>
        <taxon>Methylomonas</taxon>
    </lineage>
</organism>